<dbReference type="InterPro" id="IPR037215">
    <property type="entry name" value="GUN4-like_sf"/>
</dbReference>
<evidence type="ECO:0000259" key="2">
    <source>
        <dbReference type="Pfam" id="PF05419"/>
    </source>
</evidence>
<dbReference type="Pfam" id="PF05419">
    <property type="entry name" value="GUN4"/>
    <property type="match status" value="1"/>
</dbReference>
<sequence length="405" mass="44767">MSLVERFVIGVDIQGFSGRGTREQVELQRALDRMLDDAAESAGVSRRNWERRADGDGEFAVLPADVDLLAMVRGFVNELDIRLMDHNEDHSPKMRIRLRVAMHTDVLTDGVLGRAGPAPIVLARLLDSAPVRAALKEQPTAHLAQIISEPVYLKVVMSGLGGLRPSQFAKVLVDLPEKDFHQTAYLYVPTGFPAPQTESSAARPKPPSFPFPVPLPKRTPAATLRTESAPAAVEESPPPELTAALRERVSQVKAALMERQLELADTLTTLAVVDSADRGRAGWLRMPDGDQVPLELISALDAEWAEYSCGVWGFHAQVLRLADLKPFGRREFREVCVRLGWRAEPDEVALPYPSFGSRAGQGGPFYPTLRNPAREAFAEWHHEWESTVLSVHARLRAREGTTWAT</sequence>
<dbReference type="SUPFAM" id="SSF140869">
    <property type="entry name" value="GUN4-like"/>
    <property type="match status" value="1"/>
</dbReference>
<feature type="compositionally biased region" description="Pro residues" evidence="1">
    <location>
        <begin position="204"/>
        <end position="217"/>
    </location>
</feature>
<dbReference type="InterPro" id="IPR008629">
    <property type="entry name" value="GUN4-like"/>
</dbReference>
<proteinExistence type="predicted"/>
<organism evidence="3 4">
    <name type="scientific">Amycolatopsis xylanica</name>
    <dbReference type="NCBI Taxonomy" id="589385"/>
    <lineage>
        <taxon>Bacteria</taxon>
        <taxon>Bacillati</taxon>
        <taxon>Actinomycetota</taxon>
        <taxon>Actinomycetes</taxon>
        <taxon>Pseudonocardiales</taxon>
        <taxon>Pseudonocardiaceae</taxon>
        <taxon>Amycolatopsis</taxon>
    </lineage>
</organism>
<dbReference type="AlphaFoldDB" id="A0A1H2TKF4"/>
<feature type="domain" description="GUN4-like" evidence="2">
    <location>
        <begin position="249"/>
        <end position="345"/>
    </location>
</feature>
<dbReference type="OrthoDB" id="4961576at2"/>
<accession>A0A1H2TKF4</accession>
<feature type="region of interest" description="Disordered" evidence="1">
    <location>
        <begin position="195"/>
        <end position="217"/>
    </location>
</feature>
<evidence type="ECO:0000313" key="4">
    <source>
        <dbReference type="Proteomes" id="UP000199515"/>
    </source>
</evidence>
<protein>
    <submittedName>
        <fullName evidence="3">GUN4-like</fullName>
    </submittedName>
</protein>
<dbReference type="EMBL" id="FNON01000001">
    <property type="protein sequence ID" value="SDW43754.1"/>
    <property type="molecule type" value="Genomic_DNA"/>
</dbReference>
<dbReference type="RefSeq" id="WP_091286189.1">
    <property type="nucleotide sequence ID" value="NZ_FNON01000001.1"/>
</dbReference>
<name>A0A1H2TKF4_9PSEU</name>
<keyword evidence="4" id="KW-1185">Reference proteome</keyword>
<evidence type="ECO:0000256" key="1">
    <source>
        <dbReference type="SAM" id="MobiDB-lite"/>
    </source>
</evidence>
<dbReference type="STRING" id="589385.SAMN05421504_101577"/>
<gene>
    <name evidence="3" type="ORF">SAMN05421504_101577</name>
</gene>
<evidence type="ECO:0000313" key="3">
    <source>
        <dbReference type="EMBL" id="SDW43754.1"/>
    </source>
</evidence>
<reference evidence="3 4" key="1">
    <citation type="submission" date="2016-10" db="EMBL/GenBank/DDBJ databases">
        <authorList>
            <person name="de Groot N.N."/>
        </authorList>
    </citation>
    <scope>NUCLEOTIDE SEQUENCE [LARGE SCALE GENOMIC DNA]</scope>
    <source>
        <strain evidence="3 4">CPCC 202699</strain>
    </source>
</reference>
<dbReference type="Proteomes" id="UP000199515">
    <property type="component" value="Unassembled WGS sequence"/>
</dbReference>